<dbReference type="AlphaFoldDB" id="A0A371I9V5"/>
<name>A0A371I9V5_MUCPR</name>
<protein>
    <submittedName>
        <fullName evidence="1">Uncharacterized protein</fullName>
    </submittedName>
</protein>
<feature type="non-terminal residue" evidence="1">
    <location>
        <position position="94"/>
    </location>
</feature>
<dbReference type="EMBL" id="QJKJ01000572">
    <property type="protein sequence ID" value="RDY11811.1"/>
    <property type="molecule type" value="Genomic_DNA"/>
</dbReference>
<gene>
    <name evidence="1" type="ORF">CR513_03480</name>
</gene>
<dbReference type="OrthoDB" id="1727279at2759"/>
<accession>A0A371I9V5</accession>
<reference evidence="1" key="1">
    <citation type="submission" date="2018-05" db="EMBL/GenBank/DDBJ databases">
        <title>Draft genome of Mucuna pruriens seed.</title>
        <authorList>
            <person name="Nnadi N.E."/>
            <person name="Vos R."/>
            <person name="Hasami M.H."/>
            <person name="Devisetty U.K."/>
            <person name="Aguiy J.C."/>
        </authorList>
    </citation>
    <scope>NUCLEOTIDE SEQUENCE [LARGE SCALE GENOMIC DNA]</scope>
    <source>
        <strain evidence="1">JCA_2017</strain>
    </source>
</reference>
<sequence length="94" mass="11015">ACVHHLAPLKLDHTPLWVKFQSNPRGNRHKRLFRLMVAWLRHDNFSNHISHCWRDIEVFGDITRKKCILLHRPNMIASNLAFLRGPPILTSSLC</sequence>
<evidence type="ECO:0000313" key="1">
    <source>
        <dbReference type="EMBL" id="RDY11811.1"/>
    </source>
</evidence>
<dbReference type="Proteomes" id="UP000257109">
    <property type="component" value="Unassembled WGS sequence"/>
</dbReference>
<feature type="non-terminal residue" evidence="1">
    <location>
        <position position="1"/>
    </location>
</feature>
<organism evidence="1 2">
    <name type="scientific">Mucuna pruriens</name>
    <name type="common">Velvet bean</name>
    <name type="synonym">Dolichos pruriens</name>
    <dbReference type="NCBI Taxonomy" id="157652"/>
    <lineage>
        <taxon>Eukaryota</taxon>
        <taxon>Viridiplantae</taxon>
        <taxon>Streptophyta</taxon>
        <taxon>Embryophyta</taxon>
        <taxon>Tracheophyta</taxon>
        <taxon>Spermatophyta</taxon>
        <taxon>Magnoliopsida</taxon>
        <taxon>eudicotyledons</taxon>
        <taxon>Gunneridae</taxon>
        <taxon>Pentapetalae</taxon>
        <taxon>rosids</taxon>
        <taxon>fabids</taxon>
        <taxon>Fabales</taxon>
        <taxon>Fabaceae</taxon>
        <taxon>Papilionoideae</taxon>
        <taxon>50 kb inversion clade</taxon>
        <taxon>NPAAA clade</taxon>
        <taxon>indigoferoid/millettioid clade</taxon>
        <taxon>Phaseoleae</taxon>
        <taxon>Mucuna</taxon>
    </lineage>
</organism>
<proteinExistence type="predicted"/>
<comment type="caution">
    <text evidence="1">The sequence shown here is derived from an EMBL/GenBank/DDBJ whole genome shotgun (WGS) entry which is preliminary data.</text>
</comment>
<keyword evidence="2" id="KW-1185">Reference proteome</keyword>
<evidence type="ECO:0000313" key="2">
    <source>
        <dbReference type="Proteomes" id="UP000257109"/>
    </source>
</evidence>